<dbReference type="Gene3D" id="1.10.3290.10">
    <property type="entry name" value="Fido-like domain"/>
    <property type="match status" value="1"/>
</dbReference>
<accession>A0AAQ0RV71</accession>
<evidence type="ECO:0000313" key="3">
    <source>
        <dbReference type="Proteomes" id="UP000285613"/>
    </source>
</evidence>
<evidence type="ECO:0000259" key="1">
    <source>
        <dbReference type="PROSITE" id="PS51459"/>
    </source>
</evidence>
<dbReference type="InterPro" id="IPR003812">
    <property type="entry name" value="Fido"/>
</dbReference>
<dbReference type="Pfam" id="PF02661">
    <property type="entry name" value="Fic"/>
    <property type="match status" value="1"/>
</dbReference>
<organism evidence="2 3">
    <name type="scientific">Bifidobacterium pseudocatenulatum</name>
    <dbReference type="NCBI Taxonomy" id="28026"/>
    <lineage>
        <taxon>Bacteria</taxon>
        <taxon>Bacillati</taxon>
        <taxon>Actinomycetota</taxon>
        <taxon>Actinomycetes</taxon>
        <taxon>Bifidobacteriales</taxon>
        <taxon>Bifidobacteriaceae</taxon>
        <taxon>Bifidobacterium</taxon>
    </lineage>
</organism>
<feature type="domain" description="Fido" evidence="1">
    <location>
        <begin position="77"/>
        <end position="208"/>
    </location>
</feature>
<dbReference type="EMBL" id="QRPH01000008">
    <property type="protein sequence ID" value="RHL93953.1"/>
    <property type="molecule type" value="Genomic_DNA"/>
</dbReference>
<protein>
    <submittedName>
        <fullName evidence="2">Cell filamentation protein Fic</fullName>
    </submittedName>
</protein>
<comment type="caution">
    <text evidence="2">The sequence shown here is derived from an EMBL/GenBank/DDBJ whole genome shotgun (WGS) entry which is preliminary data.</text>
</comment>
<gene>
    <name evidence="2" type="ORF">DWZ91_09315</name>
</gene>
<dbReference type="AlphaFoldDB" id="A0AAQ0RV71"/>
<dbReference type="SUPFAM" id="SSF140931">
    <property type="entry name" value="Fic-like"/>
    <property type="match status" value="1"/>
</dbReference>
<dbReference type="Proteomes" id="UP000285613">
    <property type="component" value="Unassembled WGS sequence"/>
</dbReference>
<dbReference type="PROSITE" id="PS51459">
    <property type="entry name" value="FIDO"/>
    <property type="match status" value="1"/>
</dbReference>
<reference evidence="2 3" key="1">
    <citation type="submission" date="2018-08" db="EMBL/GenBank/DDBJ databases">
        <title>A genome reference for cultivated species of the human gut microbiota.</title>
        <authorList>
            <person name="Zou Y."/>
            <person name="Xue W."/>
            <person name="Luo G."/>
        </authorList>
    </citation>
    <scope>NUCLEOTIDE SEQUENCE [LARGE SCALE GENOMIC DNA]</scope>
    <source>
        <strain evidence="2 3">AF36-12AT</strain>
    </source>
</reference>
<dbReference type="RefSeq" id="WP_117750516.1">
    <property type="nucleotide sequence ID" value="NZ_JAQFEF010000009.1"/>
</dbReference>
<sequence>MSKDDESRLMAVELAKRLLVDAIWKTASIEVDGISFRDTQEIFEGRAPANMAVDDIIVVNNIKRAWMFLFENVDQPVNWQYMSEYNRILGEGLIRDAGKLRTNDVRIGGTDWIPELPTMESSHDGISSLMKIESPEDRALLMFCKITRGQWFNDGNKRTALMTANHALINAGIGVFSISPSLKREFTTRLLRYYESNDDVPFHSWLKDNAIGRLPGGITSVESRRLELKRSGTAAVDQNLPVYQTAMSMRAQTPAY</sequence>
<dbReference type="InterPro" id="IPR036597">
    <property type="entry name" value="Fido-like_dom_sf"/>
</dbReference>
<evidence type="ECO:0000313" key="2">
    <source>
        <dbReference type="EMBL" id="RHL93953.1"/>
    </source>
</evidence>
<name>A0AAQ0RV71_BIFPS</name>
<proteinExistence type="predicted"/>